<organism evidence="7 8">
    <name type="scientific">Novosphingobium clariflavum</name>
    <dbReference type="NCBI Taxonomy" id="2029884"/>
    <lineage>
        <taxon>Bacteria</taxon>
        <taxon>Pseudomonadati</taxon>
        <taxon>Pseudomonadota</taxon>
        <taxon>Alphaproteobacteria</taxon>
        <taxon>Sphingomonadales</taxon>
        <taxon>Sphingomonadaceae</taxon>
        <taxon>Novosphingobium</taxon>
    </lineage>
</organism>
<dbReference type="PANTHER" id="PTHR42893">
    <property type="entry name" value="PROTEIN DETOXIFICATION 44, CHLOROPLASTIC-RELATED"/>
    <property type="match status" value="1"/>
</dbReference>
<feature type="transmembrane region" description="Helical" evidence="6">
    <location>
        <begin position="359"/>
        <end position="381"/>
    </location>
</feature>
<feature type="transmembrane region" description="Helical" evidence="6">
    <location>
        <begin position="247"/>
        <end position="266"/>
    </location>
</feature>
<evidence type="ECO:0000256" key="5">
    <source>
        <dbReference type="ARBA" id="ARBA00023136"/>
    </source>
</evidence>
<proteinExistence type="inferred from homology"/>
<feature type="transmembrane region" description="Helical" evidence="6">
    <location>
        <begin position="278"/>
        <end position="300"/>
    </location>
</feature>
<evidence type="ECO:0000313" key="8">
    <source>
        <dbReference type="Proteomes" id="UP001589858"/>
    </source>
</evidence>
<accession>A0ABV6S6R9</accession>
<feature type="transmembrane region" description="Helical" evidence="6">
    <location>
        <begin position="413"/>
        <end position="434"/>
    </location>
</feature>
<sequence length="445" mass="47383">MRSPSFNSVSQARLLWSIALPAMLTNVATALFGLADMWAIGRLGDAPAQGAVELGAKFMMALLNVFNFLRTSTVALTAQGAGRGSTRAQAETLARALAVALGIGTVLLLAMPLAIPFGLDLLGAKEALRESARHYIAIRYWAAPLWLGNCALVGWLIGQRLVRHVLVVEVTANLLHVALDMLLVLLAHWGVAGVAIATLTSECFKFIVLGILVLRRSDGRGALTSFAARTTWRRRELAALFALNRDLFLRTLLLTAAMLLFARSGAQDGPVTVAANGILFQLFMLAALILDGFESAAQVLCGEALGARERTRFDKAVRSAMLWAGAAALAMTLAYAVGGEVLATRFTTDPAVAALSATYVPWLAVLPLAGFTSFVLDGVFVGTGWTRAMLGTMALALAGYVLLLWLLHPLGNAGLWSAFTVFFLLRGAGQLVLIPRKTRSSFSTS</sequence>
<evidence type="ECO:0000256" key="6">
    <source>
        <dbReference type="SAM" id="Phobius"/>
    </source>
</evidence>
<dbReference type="CDD" id="cd13136">
    <property type="entry name" value="MATE_DinF_like"/>
    <property type="match status" value="1"/>
</dbReference>
<dbReference type="NCBIfam" id="TIGR00797">
    <property type="entry name" value="matE"/>
    <property type="match status" value="1"/>
</dbReference>
<feature type="transmembrane region" description="Helical" evidence="6">
    <location>
        <begin position="12"/>
        <end position="34"/>
    </location>
</feature>
<evidence type="ECO:0000256" key="2">
    <source>
        <dbReference type="ARBA" id="ARBA00010199"/>
    </source>
</evidence>
<comment type="subcellular location">
    <subcellularLocation>
        <location evidence="1">Membrane</location>
        <topology evidence="1">Multi-pass membrane protein</topology>
    </subcellularLocation>
</comment>
<keyword evidence="5 6" id="KW-0472">Membrane</keyword>
<feature type="transmembrane region" description="Helical" evidence="6">
    <location>
        <begin position="138"/>
        <end position="158"/>
    </location>
</feature>
<comment type="caution">
    <text evidence="7">The sequence shown here is derived from an EMBL/GenBank/DDBJ whole genome shotgun (WGS) entry which is preliminary data.</text>
</comment>
<dbReference type="RefSeq" id="WP_267219028.1">
    <property type="nucleotide sequence ID" value="NZ_JAPCWC010000003.1"/>
</dbReference>
<comment type="similarity">
    <text evidence="2">Belongs to the multi antimicrobial extrusion (MATE) (TC 2.A.66.1) family.</text>
</comment>
<dbReference type="EMBL" id="JBHLTM010000035">
    <property type="protein sequence ID" value="MFC0684935.1"/>
    <property type="molecule type" value="Genomic_DNA"/>
</dbReference>
<evidence type="ECO:0000313" key="7">
    <source>
        <dbReference type="EMBL" id="MFC0684935.1"/>
    </source>
</evidence>
<feature type="transmembrane region" description="Helical" evidence="6">
    <location>
        <begin position="165"/>
        <end position="186"/>
    </location>
</feature>
<keyword evidence="3 6" id="KW-0812">Transmembrane</keyword>
<gene>
    <name evidence="7" type="ORF">ACFFF8_10040</name>
</gene>
<dbReference type="Proteomes" id="UP001589858">
    <property type="component" value="Unassembled WGS sequence"/>
</dbReference>
<evidence type="ECO:0000256" key="3">
    <source>
        <dbReference type="ARBA" id="ARBA00022692"/>
    </source>
</evidence>
<reference evidence="7 8" key="1">
    <citation type="submission" date="2024-09" db="EMBL/GenBank/DDBJ databases">
        <authorList>
            <person name="Sun Q."/>
            <person name="Mori K."/>
        </authorList>
    </citation>
    <scope>NUCLEOTIDE SEQUENCE [LARGE SCALE GENOMIC DNA]</scope>
    <source>
        <strain evidence="7 8">CICC 11035S</strain>
    </source>
</reference>
<feature type="transmembrane region" description="Helical" evidence="6">
    <location>
        <begin position="97"/>
        <end position="118"/>
    </location>
</feature>
<evidence type="ECO:0000256" key="4">
    <source>
        <dbReference type="ARBA" id="ARBA00022989"/>
    </source>
</evidence>
<dbReference type="PANTHER" id="PTHR42893:SF46">
    <property type="entry name" value="PROTEIN DETOXIFICATION 44, CHLOROPLASTIC"/>
    <property type="match status" value="1"/>
</dbReference>
<name>A0ABV6S6R9_9SPHN</name>
<keyword evidence="4 6" id="KW-1133">Transmembrane helix</keyword>
<dbReference type="Pfam" id="PF01554">
    <property type="entry name" value="MatE"/>
    <property type="match status" value="2"/>
</dbReference>
<feature type="transmembrane region" description="Helical" evidence="6">
    <location>
        <begin position="388"/>
        <end position="407"/>
    </location>
</feature>
<keyword evidence="8" id="KW-1185">Reference proteome</keyword>
<dbReference type="InterPro" id="IPR002528">
    <property type="entry name" value="MATE_fam"/>
</dbReference>
<feature type="transmembrane region" description="Helical" evidence="6">
    <location>
        <begin position="320"/>
        <end position="339"/>
    </location>
</feature>
<dbReference type="InterPro" id="IPR044644">
    <property type="entry name" value="DinF-like"/>
</dbReference>
<evidence type="ECO:0000256" key="1">
    <source>
        <dbReference type="ARBA" id="ARBA00004141"/>
    </source>
</evidence>
<protein>
    <submittedName>
        <fullName evidence="7">MATE family efflux transporter</fullName>
    </submittedName>
</protein>
<feature type="transmembrane region" description="Helical" evidence="6">
    <location>
        <begin position="54"/>
        <end position="76"/>
    </location>
</feature>
<feature type="transmembrane region" description="Helical" evidence="6">
    <location>
        <begin position="192"/>
        <end position="214"/>
    </location>
</feature>